<dbReference type="PANTHER" id="PTHR31781:SF1">
    <property type="entry name" value="PROTEIN UNC-80 HOMOLOG"/>
    <property type="match status" value="1"/>
</dbReference>
<dbReference type="OrthoDB" id="5584001at2759"/>
<feature type="compositionally biased region" description="Low complexity" evidence="1">
    <location>
        <begin position="932"/>
        <end position="946"/>
    </location>
</feature>
<feature type="region of interest" description="Disordered" evidence="1">
    <location>
        <begin position="1"/>
        <end position="179"/>
    </location>
</feature>
<dbReference type="Pfam" id="PF20262">
    <property type="entry name" value="UNC80_C"/>
    <property type="match status" value="1"/>
</dbReference>
<accession>A0A1E3JUZ9</accession>
<feature type="compositionally biased region" description="Low complexity" evidence="1">
    <location>
        <begin position="2070"/>
        <end position="2081"/>
    </location>
</feature>
<feature type="compositionally biased region" description="Low complexity" evidence="1">
    <location>
        <begin position="16"/>
        <end position="29"/>
    </location>
</feature>
<gene>
    <name evidence="3" type="ORF">I350_05270</name>
</gene>
<feature type="region of interest" description="Disordered" evidence="1">
    <location>
        <begin position="2004"/>
        <end position="2082"/>
    </location>
</feature>
<dbReference type="EMBL" id="MEKH01000008">
    <property type="protein sequence ID" value="ODO04661.1"/>
    <property type="molecule type" value="Genomic_DNA"/>
</dbReference>
<dbReference type="SUPFAM" id="SSF48371">
    <property type="entry name" value="ARM repeat"/>
    <property type="match status" value="1"/>
</dbReference>
<sequence>MPITSPPETPKHSRTPSRPVPLRSSPSASTTTSYDTRHDLRSQLSGTSLTNLDQRSESPFDALLSMEAEFMDSPTEVTPNDTPPGPSRQPSEYLPSARPQADVPPNRGRTQALQDDSLARESSQSRSKTGPEPRSKTPTFFLTRATPSVTSPNQKPKPKVSRLNTNLAHSSSRSSPTKMVVSPGIKHWQQVRAHVMAPTPVEERGSRSSKKSGLVSKAAGRFGFRHAADNVIGYNDRRRSMMGLLADLNELTEEQKEEIVRERRKFARDIKTCIDACALEESRRRLHRLGYGRDPFSDAKSSGTSIHTSAVHAHPHAAQRFTFDPSFSAFAPLLTEFHKYLPAARAKKPWSRTCPHHAEILAELGVAFLQDSLSTEGEKQQALELFGTIVKTWAADSAEEVLVRWQWLCRALCTDDRHIRNRGLDLLDNILHLDPSLPRGHEQPHTALSFHALSSDLIILLHAVESSQYPQQSHAQAVRGWIDELREGKLMKVEEASLVELVGHVDLGMVTMGGVEKELMWMAVGSVLQTHPYLAEWLLSGDNSAILQFVLPPLLHATPSYIPPIRSHTTTLLLTSFISLIRSSSDHALPSVIWNTVTSHILPQLEELPGDDPAKALGVLVFETEAHAWRADMGDADDPFGIQMQGGDGVVAHKRLIETHVVVGGKWKVPFMNAAKQVLKDTPIEVAFAMAHGFLRDEGLVPLARECVPVLLDRLASDVESPPVARNFLASIQTHHPQVIYKPLFTLSASTSLASLTPALCTLHLISPTVLPYQQYWLTDPQMVTIVLMGDSAPRVSKGKGKEGADKGRREVRLGRWALAVELNVVLLHHQEKSDLDKRWKVFGEGLEGRLTSFLEAEEKDGDLPDGYRKLMCQLLLSLRLKTQSVRKAPWLDMILRWFVQVSKEYTPKDEDDSIVTLRGAYNTLLGQDADSGTSPSSSTSPSSTSLEERLAILDRPLKQVVASLLVVVHSSLSLDNWASLVPYLWGWLGKKRIAMRQVGFLLQKCAEIVPGQLRDAILSDLSSKEPLARRQALHSLSTLFAWRFQITAQPIMTSRRGPLFHFPTKTLEFVPTEIGSSTWESPHDILDAQLSKFGRTLPLEIRQRLFELGWSDEEGLQGKADWEQIPVSALPGLEWQQESATGALSGRPSSPMRSLARSGSNTFGHSFSSKRRKAVFAPMLVQMVYEQINVLSSEADGPVSNLSLELVRLFQRDDAAALLKPFTERLHSETLDAIELINKISDFMAPGFAYSALNALIGYTKTALKAQGQLECWEASLTTVARIVPFVSAISLRDVRKNKAEHVLLPASIHEEEGGFKIHAPWRNGQLGVQTAQLLILNETLKANPREVYLVKKMLYYLQIQESIQYLPFARAWIILTNTAFSFVNRNYNDRAELRHFLSNVGAILKMHGKTDLLITSHSMRVLMLCSARFRRVFTSMGFSTIMRPVYETYAGGDAATRDAIEYAARSFYRIHEDVFVYQACVAIAEGDYDPAAVYQLLASLSAGNLPSSGVSSGVRGLNDKEEIDALVQMTSGPEIIVSEIGKDEDERRASKLASITLDDKIFPKENIIKLFMTAIASNPSAPRAANFLRLLSALIPSIKDSVSRALLTEGVEALGSIIIKGKSGDEEAKSTFHPGAEEAGDWTRARREYVFLVESFARAGGHLGTSATRRTLDMVLDLLRKQPTSVGPAASSIVRALAETRLASSRSASFLREIAPIFRAYLDVVDFSGMLDSIVALVKRCNYELDAETTSIIVHDYVEPAIRLLASASEDSLAFIVPLRLSAVRLLSVAVFLRGDALGALERHPPSASLLASLVLPLCLMLEAPRGVDRQEVYSALWIRLLHYVIKNPQPQDARTPKASASLVRHPRLIAAEVILAVQIVKIVVIRAPSSISNVKGLWTYVSHHLLRTIQGGNARFADPLLGQTAPRVVDWLMWSVFELVSLHPNPLHIELQATIHHTLAAIDSHGHHPSGPSTPKSSTTPSQQLYSGRARRLSGMRIPSFAGHVRTPSAGGLDQTPDNKHRRTASGLSAIGQSNSPSPSHSPKMSASPLAPAGVGLGLGFGHNRQPSSSSMAEASPSGAYRPSFVEMSVRRASRPNFDAFQSSSNPSHRFPSSAGIRNLGGNAEKSGGAIIHLLGAPAQVLSATSSGLPTLTPAFAGSMNPAAVLAAQRGERALKDTAISSTALTTMANQAVQTTMLVHGWQMGFNVEEDSQDVRSWTALDALHVLSAQTKLFVEEEFRDVFSPAASEDWPDKDDDHLEKGLVGLGLEGHGISVKEAEDVGRPSFEESRRLIGERGFGVPLVSVSSSGSGHA</sequence>
<evidence type="ECO:0000259" key="2">
    <source>
        <dbReference type="Pfam" id="PF20262"/>
    </source>
</evidence>
<evidence type="ECO:0000256" key="1">
    <source>
        <dbReference type="SAM" id="MobiDB-lite"/>
    </source>
</evidence>
<organism evidence="3 4">
    <name type="scientific">Cryptococcus amylolentus CBS 6273</name>
    <dbReference type="NCBI Taxonomy" id="1296118"/>
    <lineage>
        <taxon>Eukaryota</taxon>
        <taxon>Fungi</taxon>
        <taxon>Dikarya</taxon>
        <taxon>Basidiomycota</taxon>
        <taxon>Agaricomycotina</taxon>
        <taxon>Tremellomycetes</taxon>
        <taxon>Tremellales</taxon>
        <taxon>Cryptococcaceae</taxon>
        <taxon>Cryptococcus</taxon>
    </lineage>
</organism>
<feature type="region of interest" description="Disordered" evidence="1">
    <location>
        <begin position="927"/>
        <end position="946"/>
    </location>
</feature>
<proteinExistence type="predicted"/>
<reference evidence="3 4" key="1">
    <citation type="submission" date="2016-06" db="EMBL/GenBank/DDBJ databases">
        <title>Evolution of pathogenesis and genome organization in the Tremellales.</title>
        <authorList>
            <person name="Cuomo C."/>
            <person name="Litvintseva A."/>
            <person name="Heitman J."/>
            <person name="Chen Y."/>
            <person name="Sun S."/>
            <person name="Springer D."/>
            <person name="Dromer F."/>
            <person name="Young S."/>
            <person name="Zeng Q."/>
            <person name="Chapman S."/>
            <person name="Gujja S."/>
            <person name="Saif S."/>
            <person name="Birren B."/>
        </authorList>
    </citation>
    <scope>NUCLEOTIDE SEQUENCE [LARGE SCALE GENOMIC DNA]</scope>
    <source>
        <strain evidence="3 4">CBS 6273</strain>
    </source>
</reference>
<comment type="caution">
    <text evidence="3">The sequence shown here is derived from an EMBL/GenBank/DDBJ whole genome shotgun (WGS) entry which is preliminary data.</text>
</comment>
<dbReference type="GO" id="GO:0034703">
    <property type="term" value="C:cation channel complex"/>
    <property type="evidence" value="ECO:0007669"/>
    <property type="project" value="TreeGrafter"/>
</dbReference>
<feature type="region of interest" description="Disordered" evidence="1">
    <location>
        <begin position="1966"/>
        <end position="1992"/>
    </location>
</feature>
<feature type="compositionally biased region" description="Polar residues" evidence="1">
    <location>
        <begin position="108"/>
        <end position="128"/>
    </location>
</feature>
<feature type="compositionally biased region" description="Polar residues" evidence="1">
    <location>
        <begin position="162"/>
        <end position="177"/>
    </location>
</feature>
<feature type="compositionally biased region" description="Polar residues" evidence="1">
    <location>
        <begin position="136"/>
        <end position="154"/>
    </location>
</feature>
<feature type="domain" description="Protein UNC80 C-terminal" evidence="2">
    <location>
        <begin position="1373"/>
        <end position="1599"/>
    </location>
</feature>
<dbReference type="InterPro" id="IPR016024">
    <property type="entry name" value="ARM-type_fold"/>
</dbReference>
<feature type="compositionally biased region" description="Polar residues" evidence="1">
    <location>
        <begin position="42"/>
        <end position="53"/>
    </location>
</feature>
<evidence type="ECO:0000313" key="4">
    <source>
        <dbReference type="Proteomes" id="UP000095149"/>
    </source>
</evidence>
<protein>
    <recommendedName>
        <fullName evidence="2">Protein UNC80 C-terminal domain-containing protein</fullName>
    </recommendedName>
</protein>
<dbReference type="PANTHER" id="PTHR31781">
    <property type="entry name" value="UNC80"/>
    <property type="match status" value="1"/>
</dbReference>
<feature type="compositionally biased region" description="Low complexity" evidence="1">
    <location>
        <begin position="1972"/>
        <end position="1985"/>
    </location>
</feature>
<name>A0A1E3JUZ9_9TREE</name>
<evidence type="ECO:0000313" key="3">
    <source>
        <dbReference type="EMBL" id="ODO04661.1"/>
    </source>
</evidence>
<dbReference type="InterPro" id="IPR046460">
    <property type="entry name" value="UNC80_C"/>
</dbReference>
<dbReference type="Proteomes" id="UP000095149">
    <property type="component" value="Unassembled WGS sequence"/>
</dbReference>
<feature type="compositionally biased region" description="Polar residues" evidence="1">
    <location>
        <begin position="2034"/>
        <end position="2048"/>
    </location>
</feature>
<dbReference type="GO" id="GO:0005261">
    <property type="term" value="F:monoatomic cation channel activity"/>
    <property type="evidence" value="ECO:0007669"/>
    <property type="project" value="TreeGrafter"/>
</dbReference>
<dbReference type="GO" id="GO:0055080">
    <property type="term" value="P:monoatomic cation homeostasis"/>
    <property type="evidence" value="ECO:0007669"/>
    <property type="project" value="TreeGrafter"/>
</dbReference>
<feature type="region of interest" description="Disordered" evidence="1">
    <location>
        <begin position="1140"/>
        <end position="1167"/>
    </location>
</feature>